<gene>
    <name evidence="7" type="ORF">ACFQV2_14150</name>
</gene>
<evidence type="ECO:0000256" key="4">
    <source>
        <dbReference type="ARBA" id="ARBA00022692"/>
    </source>
</evidence>
<evidence type="ECO:0000313" key="7">
    <source>
        <dbReference type="EMBL" id="MFC7614495.1"/>
    </source>
</evidence>
<keyword evidence="8" id="KW-1185">Reference proteome</keyword>
<comment type="similarity">
    <text evidence="2">Belongs to the MmpS family.</text>
</comment>
<dbReference type="Gene3D" id="2.60.40.2880">
    <property type="entry name" value="MmpS1-5, C-terminal soluble domain"/>
    <property type="match status" value="1"/>
</dbReference>
<evidence type="ECO:0000256" key="3">
    <source>
        <dbReference type="ARBA" id="ARBA00022475"/>
    </source>
</evidence>
<protein>
    <submittedName>
        <fullName evidence="7">MmpS family transport accessory protein</fullName>
    </submittedName>
</protein>
<evidence type="ECO:0000313" key="8">
    <source>
        <dbReference type="Proteomes" id="UP001596512"/>
    </source>
</evidence>
<evidence type="ECO:0000256" key="1">
    <source>
        <dbReference type="ARBA" id="ARBA00004236"/>
    </source>
</evidence>
<proteinExistence type="inferred from homology"/>
<keyword evidence="6" id="KW-0472">Membrane</keyword>
<name>A0ABW2TL59_9PSEU</name>
<dbReference type="Pfam" id="PF05423">
    <property type="entry name" value="Mycobact_memb"/>
    <property type="match status" value="1"/>
</dbReference>
<keyword evidence="3" id="KW-1003">Cell membrane</keyword>
<evidence type="ECO:0000256" key="5">
    <source>
        <dbReference type="ARBA" id="ARBA00022989"/>
    </source>
</evidence>
<dbReference type="Proteomes" id="UP001596512">
    <property type="component" value="Unassembled WGS sequence"/>
</dbReference>
<comment type="subcellular location">
    <subcellularLocation>
        <location evidence="1">Cell membrane</location>
    </subcellularLocation>
</comment>
<dbReference type="EMBL" id="JBHTEY010000004">
    <property type="protein sequence ID" value="MFC7614495.1"/>
    <property type="molecule type" value="Genomic_DNA"/>
</dbReference>
<sequence length="147" mass="15332">MAERTWWVPWLLGVAAAVVAVLLLTGALDGEPTPEERIQDRQAELPSSTHVVVYEVTGTGKSPEIRYVVDGSAGTEKVEGVDLPWRKEVEITVGPGVGIAQLLAANSEGDSISCSVSVDGQVVNQGVARGAHSNVACSAVVRPTTGE</sequence>
<organism evidence="7 8">
    <name type="scientific">Actinokineospora soli</name>
    <dbReference type="NCBI Taxonomy" id="1048753"/>
    <lineage>
        <taxon>Bacteria</taxon>
        <taxon>Bacillati</taxon>
        <taxon>Actinomycetota</taxon>
        <taxon>Actinomycetes</taxon>
        <taxon>Pseudonocardiales</taxon>
        <taxon>Pseudonocardiaceae</taxon>
        <taxon>Actinokineospora</taxon>
    </lineage>
</organism>
<dbReference type="InterPro" id="IPR008693">
    <property type="entry name" value="MmpS"/>
</dbReference>
<evidence type="ECO:0000256" key="2">
    <source>
        <dbReference type="ARBA" id="ARBA00007531"/>
    </source>
</evidence>
<keyword evidence="5" id="KW-1133">Transmembrane helix</keyword>
<reference evidence="8" key="1">
    <citation type="journal article" date="2019" name="Int. J. Syst. Evol. Microbiol.">
        <title>The Global Catalogue of Microorganisms (GCM) 10K type strain sequencing project: providing services to taxonomists for standard genome sequencing and annotation.</title>
        <authorList>
            <consortium name="The Broad Institute Genomics Platform"/>
            <consortium name="The Broad Institute Genome Sequencing Center for Infectious Disease"/>
            <person name="Wu L."/>
            <person name="Ma J."/>
        </authorList>
    </citation>
    <scope>NUCLEOTIDE SEQUENCE [LARGE SCALE GENOMIC DNA]</scope>
    <source>
        <strain evidence="8">JCM 17695</strain>
    </source>
</reference>
<keyword evidence="4" id="KW-0812">Transmembrane</keyword>
<evidence type="ECO:0000256" key="6">
    <source>
        <dbReference type="ARBA" id="ARBA00023136"/>
    </source>
</evidence>
<accession>A0ABW2TL59</accession>
<dbReference type="InterPro" id="IPR038468">
    <property type="entry name" value="MmpS_C"/>
</dbReference>
<comment type="caution">
    <text evidence="7">The sequence shown here is derived from an EMBL/GenBank/DDBJ whole genome shotgun (WGS) entry which is preliminary data.</text>
</comment>